<evidence type="ECO:0000313" key="2">
    <source>
        <dbReference type="EMBL" id="NBD26936.1"/>
    </source>
</evidence>
<dbReference type="Proteomes" id="UP000665561">
    <property type="component" value="Unassembled WGS sequence"/>
</dbReference>
<name>A0ABW9XXG3_9BACL</name>
<proteinExistence type="predicted"/>
<comment type="caution">
    <text evidence="2">The sequence shown here is derived from an EMBL/GenBank/DDBJ whole genome shotgun (WGS) entry which is preliminary data.</text>
</comment>
<keyword evidence="3" id="KW-1185">Reference proteome</keyword>
<accession>A0ABW9XXG3</accession>
<feature type="region of interest" description="Disordered" evidence="1">
    <location>
        <begin position="21"/>
        <end position="56"/>
    </location>
</feature>
<dbReference type="RefSeq" id="WP_161745951.1">
    <property type="nucleotide sequence ID" value="NZ_JAAAMV010000024.1"/>
</dbReference>
<gene>
    <name evidence="2" type="ORF">GT019_23950</name>
</gene>
<evidence type="ECO:0000313" key="3">
    <source>
        <dbReference type="Proteomes" id="UP000665561"/>
    </source>
</evidence>
<sequence length="56" mass="6280">MRRRTWGMTYTALLCRLILDEDKAGTDERPSNPASAKGKPKRQASWSGSSRKSGIR</sequence>
<feature type="compositionally biased region" description="Basic and acidic residues" evidence="1">
    <location>
        <begin position="21"/>
        <end position="30"/>
    </location>
</feature>
<dbReference type="EMBL" id="JAAAMV010000024">
    <property type="protein sequence ID" value="NBD26936.1"/>
    <property type="molecule type" value="Genomic_DNA"/>
</dbReference>
<reference evidence="2 3" key="1">
    <citation type="submission" date="2020-01" db="EMBL/GenBank/DDBJ databases">
        <title>Paenibacillus soybeanensis sp. nov. isolated from the nodules of soybean (Glycine max(L.) Merr).</title>
        <authorList>
            <person name="Wang H."/>
        </authorList>
    </citation>
    <scope>NUCLEOTIDE SEQUENCE [LARGE SCALE GENOMIC DNA]</scope>
    <source>
        <strain evidence="2 3">T1</strain>
    </source>
</reference>
<protein>
    <submittedName>
        <fullName evidence="2">Uncharacterized protein</fullName>
    </submittedName>
</protein>
<feature type="compositionally biased region" description="Polar residues" evidence="1">
    <location>
        <begin position="44"/>
        <end position="56"/>
    </location>
</feature>
<organism evidence="2 3">
    <name type="scientific">Paenibacillus glycinis</name>
    <dbReference type="NCBI Taxonomy" id="2697035"/>
    <lineage>
        <taxon>Bacteria</taxon>
        <taxon>Bacillati</taxon>
        <taxon>Bacillota</taxon>
        <taxon>Bacilli</taxon>
        <taxon>Bacillales</taxon>
        <taxon>Paenibacillaceae</taxon>
        <taxon>Paenibacillus</taxon>
    </lineage>
</organism>
<evidence type="ECO:0000256" key="1">
    <source>
        <dbReference type="SAM" id="MobiDB-lite"/>
    </source>
</evidence>